<dbReference type="Proteomes" id="UP000285405">
    <property type="component" value="Unassembled WGS sequence"/>
</dbReference>
<organism evidence="2 3">
    <name type="scientific">Golovinomyces cichoracearum</name>
    <dbReference type="NCBI Taxonomy" id="62708"/>
    <lineage>
        <taxon>Eukaryota</taxon>
        <taxon>Fungi</taxon>
        <taxon>Dikarya</taxon>
        <taxon>Ascomycota</taxon>
        <taxon>Pezizomycotina</taxon>
        <taxon>Leotiomycetes</taxon>
        <taxon>Erysiphales</taxon>
        <taxon>Erysiphaceae</taxon>
        <taxon>Golovinomyces</taxon>
    </lineage>
</organism>
<evidence type="ECO:0000256" key="1">
    <source>
        <dbReference type="SAM" id="MobiDB-lite"/>
    </source>
</evidence>
<evidence type="ECO:0000313" key="3">
    <source>
        <dbReference type="Proteomes" id="UP000285405"/>
    </source>
</evidence>
<feature type="region of interest" description="Disordered" evidence="1">
    <location>
        <begin position="113"/>
        <end position="132"/>
    </location>
</feature>
<sequence length="132" mass="14576">MICVNRIADRLENSEAITKDRITSFYWLDKVTSAGDRALDVLLDNLLLDVGVAEKVVNSKGRPRNIATFSAKKKLLEGRQDRQDLFLFSAGISAAEHYGDSLEKLDAMDAAAMAAATGRPRKRKQPPPKMLS</sequence>
<name>A0A420I8I7_9PEZI</name>
<dbReference type="AlphaFoldDB" id="A0A420I8I7"/>
<evidence type="ECO:0000313" key="2">
    <source>
        <dbReference type="EMBL" id="RKF66027.1"/>
    </source>
</evidence>
<gene>
    <name evidence="2" type="ORF">GcC1_112021</name>
</gene>
<reference evidence="2 3" key="1">
    <citation type="journal article" date="2018" name="BMC Genomics">
        <title>Comparative genome analyses reveal sequence features reflecting distinct modes of host-adaptation between dicot and monocot powdery mildew.</title>
        <authorList>
            <person name="Wu Y."/>
            <person name="Ma X."/>
            <person name="Pan Z."/>
            <person name="Kale S.D."/>
            <person name="Song Y."/>
            <person name="King H."/>
            <person name="Zhang Q."/>
            <person name="Presley C."/>
            <person name="Deng X."/>
            <person name="Wei C.I."/>
            <person name="Xiao S."/>
        </authorList>
    </citation>
    <scope>NUCLEOTIDE SEQUENCE [LARGE SCALE GENOMIC DNA]</scope>
    <source>
        <strain evidence="2">UCSC1</strain>
    </source>
</reference>
<protein>
    <submittedName>
        <fullName evidence="2">Uncharacterized protein</fullName>
    </submittedName>
</protein>
<proteinExistence type="predicted"/>
<accession>A0A420I8I7</accession>
<comment type="caution">
    <text evidence="2">The sequence shown here is derived from an EMBL/GenBank/DDBJ whole genome shotgun (WGS) entry which is preliminary data.</text>
</comment>
<dbReference type="EMBL" id="MCBR01011289">
    <property type="protein sequence ID" value="RKF66027.1"/>
    <property type="molecule type" value="Genomic_DNA"/>
</dbReference>